<evidence type="ECO:0000259" key="1">
    <source>
        <dbReference type="PROSITE" id="PS51819"/>
    </source>
</evidence>
<dbReference type="InterPro" id="IPR029068">
    <property type="entry name" value="Glyas_Bleomycin-R_OHBP_Dase"/>
</dbReference>
<dbReference type="CDD" id="cd07247">
    <property type="entry name" value="SgaA_N_like"/>
    <property type="match status" value="1"/>
</dbReference>
<dbReference type="SUPFAM" id="SSF54593">
    <property type="entry name" value="Glyoxalase/Bleomycin resistance protein/Dihydroxybiphenyl dioxygenase"/>
    <property type="match status" value="2"/>
</dbReference>
<reference evidence="3" key="1">
    <citation type="submission" date="2018-07" db="EMBL/GenBank/DDBJ databases">
        <title>Streptacidiphilus bronchialis DSM 106435 chromosome.</title>
        <authorList>
            <person name="Batra D."/>
            <person name="Gulvik C.A."/>
        </authorList>
    </citation>
    <scope>NUCLEOTIDE SEQUENCE [LARGE SCALE GENOMIC DNA]</scope>
    <source>
        <strain evidence="3">DSM 106435</strain>
    </source>
</reference>
<dbReference type="InterPro" id="IPR041581">
    <property type="entry name" value="Glyoxalase_6"/>
</dbReference>
<dbReference type="PANTHER" id="PTHR33993">
    <property type="entry name" value="GLYOXALASE-RELATED"/>
    <property type="match status" value="1"/>
</dbReference>
<accession>A0A345T5K9</accession>
<proteinExistence type="predicted"/>
<gene>
    <name evidence="2" type="ORF">C7M71_007790</name>
</gene>
<dbReference type="OrthoDB" id="9793039at2"/>
<sequence>MAEHVWRSLPGTPCWVSLTAQSLETACAFYGALLGWEFRDSRQGRLGPYLEATVEGSPVAGIGSMVQNVGFPVSWMVYFGAVSADAAAQSVRESGGTVAVGPLRFQDGRAAMAADPAGASFGIWQGDKTPGWRMRRSRGVPAWIELQTRDAFAAAVFYGEVFGWGADPEGRSDVAWEHDRVVLRVDGHPVAGLCGGAVEAAPDPRIRPRWDVFFAVPDVDEAARQATGLGGEVAGPPTDTPYGRVAALRDSEGGLFRIADLRAPDVAPGTAPRPYP</sequence>
<dbReference type="KEGG" id="stri:C7M71_007790"/>
<evidence type="ECO:0000313" key="2">
    <source>
        <dbReference type="EMBL" id="AXI81264.1"/>
    </source>
</evidence>
<dbReference type="PANTHER" id="PTHR33993:SF14">
    <property type="entry name" value="GB|AAF24581.1"/>
    <property type="match status" value="1"/>
</dbReference>
<dbReference type="PROSITE" id="PS51819">
    <property type="entry name" value="VOC"/>
    <property type="match status" value="1"/>
</dbReference>
<protein>
    <submittedName>
        <fullName evidence="2">VOC family protein</fullName>
    </submittedName>
</protein>
<organism evidence="2 3">
    <name type="scientific">Peterkaempfera bronchialis</name>
    <dbReference type="NCBI Taxonomy" id="2126346"/>
    <lineage>
        <taxon>Bacteria</taxon>
        <taxon>Bacillati</taxon>
        <taxon>Actinomycetota</taxon>
        <taxon>Actinomycetes</taxon>
        <taxon>Kitasatosporales</taxon>
        <taxon>Streptomycetaceae</taxon>
        <taxon>Peterkaempfera</taxon>
    </lineage>
</organism>
<feature type="domain" description="VOC" evidence="1">
    <location>
        <begin position="140"/>
        <end position="261"/>
    </location>
</feature>
<keyword evidence="3" id="KW-1185">Reference proteome</keyword>
<dbReference type="Gene3D" id="3.10.180.10">
    <property type="entry name" value="2,3-Dihydroxybiphenyl 1,2-Dioxygenase, domain 1"/>
    <property type="match status" value="2"/>
</dbReference>
<dbReference type="InterPro" id="IPR052164">
    <property type="entry name" value="Anthracycline_SecMetBiosynth"/>
</dbReference>
<dbReference type="RefSeq" id="WP_111492848.1">
    <property type="nucleotide sequence ID" value="NZ_CP031264.1"/>
</dbReference>
<dbReference type="InterPro" id="IPR037523">
    <property type="entry name" value="VOC_core"/>
</dbReference>
<dbReference type="AlphaFoldDB" id="A0A345T5K9"/>
<dbReference type="Pfam" id="PF18029">
    <property type="entry name" value="Glyoxalase_6"/>
    <property type="match status" value="2"/>
</dbReference>
<dbReference type="Proteomes" id="UP000249340">
    <property type="component" value="Chromosome"/>
</dbReference>
<evidence type="ECO:0000313" key="3">
    <source>
        <dbReference type="Proteomes" id="UP000249340"/>
    </source>
</evidence>
<dbReference type="EMBL" id="CP031264">
    <property type="protein sequence ID" value="AXI81264.1"/>
    <property type="molecule type" value="Genomic_DNA"/>
</dbReference>
<name>A0A345T5K9_9ACTN</name>